<dbReference type="Proteomes" id="UP000836597">
    <property type="component" value="Chromosome"/>
</dbReference>
<gene>
    <name evidence="2" type="ORF">DEACI_3138</name>
    <name evidence="1" type="ORF">DEACI_4163</name>
</gene>
<evidence type="ECO:0000313" key="1">
    <source>
        <dbReference type="EMBL" id="CAA7603340.1"/>
    </source>
</evidence>
<accession>A0A8S0X7I7</accession>
<evidence type="ECO:0000313" key="3">
    <source>
        <dbReference type="Proteomes" id="UP001071230"/>
    </source>
</evidence>
<dbReference type="AlphaFoldDB" id="A0A8S0X7I7"/>
<evidence type="ECO:0000313" key="2">
    <source>
        <dbReference type="EMBL" id="CEJ08659.1"/>
    </source>
</evidence>
<reference evidence="2" key="1">
    <citation type="submission" date="2014-11" db="EMBL/GenBank/DDBJ databases">
        <authorList>
            <person name="Hornung B.V."/>
        </authorList>
    </citation>
    <scope>NUCLEOTIDE SEQUENCE</scope>
    <source>
        <strain evidence="2">INE</strain>
    </source>
</reference>
<dbReference type="EMBL" id="LR746496">
    <property type="protein sequence ID" value="CAA7603340.1"/>
    <property type="molecule type" value="Genomic_DNA"/>
</dbReference>
<dbReference type="KEGG" id="aacx:DEACI_4163"/>
<dbReference type="Proteomes" id="UP001071230">
    <property type="component" value="Unassembled WGS sequence"/>
</dbReference>
<keyword evidence="3" id="KW-1185">Reference proteome</keyword>
<proteinExistence type="predicted"/>
<organism evidence="1">
    <name type="scientific">Acididesulfobacillus acetoxydans</name>
    <dbReference type="NCBI Taxonomy" id="1561005"/>
    <lineage>
        <taxon>Bacteria</taxon>
        <taxon>Bacillati</taxon>
        <taxon>Bacillota</taxon>
        <taxon>Clostridia</taxon>
        <taxon>Eubacteriales</taxon>
        <taxon>Peptococcaceae</taxon>
        <taxon>Acididesulfobacillus</taxon>
    </lineage>
</organism>
<protein>
    <submittedName>
        <fullName evidence="1">Uncharacterized protein</fullName>
    </submittedName>
</protein>
<reference evidence="1" key="2">
    <citation type="submission" date="2020-01" db="EMBL/GenBank/DDBJ databases">
        <authorList>
            <person name="Hornung B."/>
        </authorList>
    </citation>
    <scope>NUCLEOTIDE SEQUENCE</scope>
    <source>
        <strain evidence="1">PacBioINE</strain>
    </source>
</reference>
<dbReference type="RefSeq" id="WP_261487408.1">
    <property type="nucleotide sequence ID" value="NZ_CDGJ01000086.1"/>
</dbReference>
<dbReference type="EMBL" id="CDGJ01000086">
    <property type="protein sequence ID" value="CEJ08659.1"/>
    <property type="molecule type" value="Genomic_DNA"/>
</dbReference>
<sequence length="43" mass="4832">MEINALIEEARAAGLSQAVELKTETLSFLPEVRDMCRADRCHL</sequence>
<name>A0A8S0X7I7_9FIRM</name>